<dbReference type="Proteomes" id="UP000317243">
    <property type="component" value="Unassembled WGS sequence"/>
</dbReference>
<dbReference type="PROSITE" id="PS51257">
    <property type="entry name" value="PROKAR_LIPOPROTEIN"/>
    <property type="match status" value="1"/>
</dbReference>
<sequence length="117" mass="12194" precursor="true">MQLVRSFSVLSLSLLLAAAFVGCNQSPSTDSGDAGEQAASSVTIANEHCPIMGGKVSVEAKTVEWDGKTIGFCCDGCDEKFMALSDEEKSEKLAAAEAGSESGSDHEGHQSDDHDHS</sequence>
<accession>A0A5C5X441</accession>
<name>A0A5C5X441_9PLAN</name>
<proteinExistence type="predicted"/>
<evidence type="ECO:0000256" key="2">
    <source>
        <dbReference type="SAM" id="SignalP"/>
    </source>
</evidence>
<dbReference type="EMBL" id="SIHI01000001">
    <property type="protein sequence ID" value="TWT56902.1"/>
    <property type="molecule type" value="Genomic_DNA"/>
</dbReference>
<organism evidence="3 4">
    <name type="scientific">Thalassoglobus neptunius</name>
    <dbReference type="NCBI Taxonomy" id="1938619"/>
    <lineage>
        <taxon>Bacteria</taxon>
        <taxon>Pseudomonadati</taxon>
        <taxon>Planctomycetota</taxon>
        <taxon>Planctomycetia</taxon>
        <taxon>Planctomycetales</taxon>
        <taxon>Planctomycetaceae</taxon>
        <taxon>Thalassoglobus</taxon>
    </lineage>
</organism>
<keyword evidence="4" id="KW-1185">Reference proteome</keyword>
<keyword evidence="2" id="KW-0732">Signal</keyword>
<evidence type="ECO:0000313" key="4">
    <source>
        <dbReference type="Proteomes" id="UP000317243"/>
    </source>
</evidence>
<feature type="signal peptide" evidence="2">
    <location>
        <begin position="1"/>
        <end position="17"/>
    </location>
</feature>
<dbReference type="OrthoDB" id="9799538at2"/>
<gene>
    <name evidence="3" type="ORF">KOR42_02570</name>
</gene>
<feature type="region of interest" description="Disordered" evidence="1">
    <location>
        <begin position="88"/>
        <end position="117"/>
    </location>
</feature>
<evidence type="ECO:0008006" key="5">
    <source>
        <dbReference type="Google" id="ProtNLM"/>
    </source>
</evidence>
<protein>
    <recommendedName>
        <fullName evidence="5">YHS domain protein</fullName>
    </recommendedName>
</protein>
<dbReference type="AlphaFoldDB" id="A0A5C5X441"/>
<feature type="compositionally biased region" description="Basic and acidic residues" evidence="1">
    <location>
        <begin position="103"/>
        <end position="117"/>
    </location>
</feature>
<evidence type="ECO:0000256" key="1">
    <source>
        <dbReference type="SAM" id="MobiDB-lite"/>
    </source>
</evidence>
<comment type="caution">
    <text evidence="3">The sequence shown here is derived from an EMBL/GenBank/DDBJ whole genome shotgun (WGS) entry which is preliminary data.</text>
</comment>
<evidence type="ECO:0000313" key="3">
    <source>
        <dbReference type="EMBL" id="TWT56902.1"/>
    </source>
</evidence>
<reference evidence="3 4" key="1">
    <citation type="submission" date="2019-02" db="EMBL/GenBank/DDBJ databases">
        <title>Deep-cultivation of Planctomycetes and their phenomic and genomic characterization uncovers novel biology.</title>
        <authorList>
            <person name="Wiegand S."/>
            <person name="Jogler M."/>
            <person name="Boedeker C."/>
            <person name="Pinto D."/>
            <person name="Vollmers J."/>
            <person name="Rivas-Marin E."/>
            <person name="Kohn T."/>
            <person name="Peeters S.H."/>
            <person name="Heuer A."/>
            <person name="Rast P."/>
            <person name="Oberbeckmann S."/>
            <person name="Bunk B."/>
            <person name="Jeske O."/>
            <person name="Meyerdierks A."/>
            <person name="Storesund J.E."/>
            <person name="Kallscheuer N."/>
            <person name="Luecker S."/>
            <person name="Lage O.M."/>
            <person name="Pohl T."/>
            <person name="Merkel B.J."/>
            <person name="Hornburger P."/>
            <person name="Mueller R.-W."/>
            <person name="Bruemmer F."/>
            <person name="Labrenz M."/>
            <person name="Spormann A.M."/>
            <person name="Op Den Camp H."/>
            <person name="Overmann J."/>
            <person name="Amann R."/>
            <person name="Jetten M.S.M."/>
            <person name="Mascher T."/>
            <person name="Medema M.H."/>
            <person name="Devos D.P."/>
            <person name="Kaster A.-K."/>
            <person name="Ovreas L."/>
            <person name="Rohde M."/>
            <person name="Galperin M.Y."/>
            <person name="Jogler C."/>
        </authorList>
    </citation>
    <scope>NUCLEOTIDE SEQUENCE [LARGE SCALE GENOMIC DNA]</scope>
    <source>
        <strain evidence="3 4">KOR42</strain>
    </source>
</reference>
<feature type="chain" id="PRO_5023044924" description="YHS domain protein" evidence="2">
    <location>
        <begin position="18"/>
        <end position="117"/>
    </location>
</feature>